<dbReference type="Pfam" id="PF24924">
    <property type="entry name" value="DUF7745"/>
    <property type="match status" value="1"/>
</dbReference>
<protein>
    <recommendedName>
        <fullName evidence="1">DUF7745 domain-containing protein</fullName>
    </recommendedName>
</protein>
<dbReference type="InterPro" id="IPR056647">
    <property type="entry name" value="DUF7745"/>
</dbReference>
<dbReference type="Gramene" id="Psat01G0486600-T1">
    <property type="protein sequence ID" value="KAI5447174.1"/>
    <property type="gene ID" value="KIW84_014866"/>
</dbReference>
<proteinExistence type="predicted"/>
<reference evidence="2 3" key="1">
    <citation type="journal article" date="2022" name="Nat. Genet.">
        <title>Improved pea reference genome and pan-genome highlight genomic features and evolutionary characteristics.</title>
        <authorList>
            <person name="Yang T."/>
            <person name="Liu R."/>
            <person name="Luo Y."/>
            <person name="Hu S."/>
            <person name="Wang D."/>
            <person name="Wang C."/>
            <person name="Pandey M.K."/>
            <person name="Ge S."/>
            <person name="Xu Q."/>
            <person name="Li N."/>
            <person name="Li G."/>
            <person name="Huang Y."/>
            <person name="Saxena R.K."/>
            <person name="Ji Y."/>
            <person name="Li M."/>
            <person name="Yan X."/>
            <person name="He Y."/>
            <person name="Liu Y."/>
            <person name="Wang X."/>
            <person name="Xiang C."/>
            <person name="Varshney R.K."/>
            <person name="Ding H."/>
            <person name="Gao S."/>
            <person name="Zong X."/>
        </authorList>
    </citation>
    <scope>NUCLEOTIDE SEQUENCE [LARGE SCALE GENOMIC DNA]</scope>
    <source>
        <strain evidence="2 3">cv. Zhongwan 6</strain>
    </source>
</reference>
<evidence type="ECO:0000313" key="2">
    <source>
        <dbReference type="EMBL" id="KAI5447174.1"/>
    </source>
</evidence>
<dbReference type="Proteomes" id="UP001058974">
    <property type="component" value="Chromosome 1"/>
</dbReference>
<gene>
    <name evidence="2" type="ORF">KIW84_014866</name>
</gene>
<feature type="domain" description="DUF7745" evidence="1">
    <location>
        <begin position="4"/>
        <end position="70"/>
    </location>
</feature>
<sequence>MKIGPYRGLGELPGPEDLSEVLGIPFPDIKPNIKTRGDVQGIPREFSERKAQESANAQRVKDEDLILALLADAYHTLHLCHEKKKGNFLRLEREKEELEVSLYKVTSKKSEIKINLNEKEKLLIEKDVELDKGKNKRKKVKECILGVEHHISNKNQHIKGWKRS</sequence>
<keyword evidence="3" id="KW-1185">Reference proteome</keyword>
<dbReference type="EMBL" id="JAMSHJ010000001">
    <property type="protein sequence ID" value="KAI5447174.1"/>
    <property type="molecule type" value="Genomic_DNA"/>
</dbReference>
<evidence type="ECO:0000259" key="1">
    <source>
        <dbReference type="Pfam" id="PF24924"/>
    </source>
</evidence>
<evidence type="ECO:0000313" key="3">
    <source>
        <dbReference type="Proteomes" id="UP001058974"/>
    </source>
</evidence>
<comment type="caution">
    <text evidence="2">The sequence shown here is derived from an EMBL/GenBank/DDBJ whole genome shotgun (WGS) entry which is preliminary data.</text>
</comment>
<dbReference type="AlphaFoldDB" id="A0A9D5BP46"/>
<organism evidence="2 3">
    <name type="scientific">Pisum sativum</name>
    <name type="common">Garden pea</name>
    <name type="synonym">Lathyrus oleraceus</name>
    <dbReference type="NCBI Taxonomy" id="3888"/>
    <lineage>
        <taxon>Eukaryota</taxon>
        <taxon>Viridiplantae</taxon>
        <taxon>Streptophyta</taxon>
        <taxon>Embryophyta</taxon>
        <taxon>Tracheophyta</taxon>
        <taxon>Spermatophyta</taxon>
        <taxon>Magnoliopsida</taxon>
        <taxon>eudicotyledons</taxon>
        <taxon>Gunneridae</taxon>
        <taxon>Pentapetalae</taxon>
        <taxon>rosids</taxon>
        <taxon>fabids</taxon>
        <taxon>Fabales</taxon>
        <taxon>Fabaceae</taxon>
        <taxon>Papilionoideae</taxon>
        <taxon>50 kb inversion clade</taxon>
        <taxon>NPAAA clade</taxon>
        <taxon>Hologalegina</taxon>
        <taxon>IRL clade</taxon>
        <taxon>Fabeae</taxon>
        <taxon>Lathyrus</taxon>
    </lineage>
</organism>
<name>A0A9D5BP46_PEA</name>
<accession>A0A9D5BP46</accession>